<dbReference type="RefSeq" id="WP_091138141.1">
    <property type="nucleotide sequence ID" value="NZ_FMVJ01000013.1"/>
</dbReference>
<dbReference type="OrthoDB" id="8419486at2"/>
<dbReference type="InterPro" id="IPR020904">
    <property type="entry name" value="Sc_DH/Rdtase_CS"/>
</dbReference>
<dbReference type="EMBL" id="FMVJ01000013">
    <property type="protein sequence ID" value="SCZ06486.1"/>
    <property type="molecule type" value="Genomic_DNA"/>
</dbReference>
<dbReference type="PANTHER" id="PTHR42760:SF135">
    <property type="entry name" value="BLL7886 PROTEIN"/>
    <property type="match status" value="1"/>
</dbReference>
<dbReference type="Pfam" id="PF13561">
    <property type="entry name" value="adh_short_C2"/>
    <property type="match status" value="1"/>
</dbReference>
<dbReference type="STRING" id="549386.SAMN02927923_03809"/>
<sequence length="247" mass="25727">MLLKEKVAIVTGAGNTQGIGFAAARAFARNGASVILVDLNKDGVEAAAREIGSDALGIAADVRSQETSQQVYATAIERFGKVNILLNNAGITQPRKTVDITRDEYDAIMDVNLRGTLIMSQQALRVMKAGSSIICIASIAAQRGGGLMGGPHYAASKGGVLGLVKAMARDVGPAGIRVNAINPGVIMSQMTKDFYDDELTARVLPTIPLGRFGTPDDVAAACLFLASDQSAYITGSSIDVNGGMHMN</sequence>
<dbReference type="PRINTS" id="PR00081">
    <property type="entry name" value="GDHRDH"/>
</dbReference>
<dbReference type="PANTHER" id="PTHR42760">
    <property type="entry name" value="SHORT-CHAIN DEHYDROGENASES/REDUCTASES FAMILY MEMBER"/>
    <property type="match status" value="1"/>
</dbReference>
<dbReference type="GO" id="GO:0030497">
    <property type="term" value="P:fatty acid elongation"/>
    <property type="evidence" value="ECO:0007669"/>
    <property type="project" value="TreeGrafter"/>
</dbReference>
<dbReference type="FunFam" id="3.40.50.720:FF:000084">
    <property type="entry name" value="Short-chain dehydrogenase reductase"/>
    <property type="match status" value="1"/>
</dbReference>
<reference evidence="2 3" key="1">
    <citation type="submission" date="2016-10" db="EMBL/GenBank/DDBJ databases">
        <authorList>
            <person name="de Groot N.N."/>
        </authorList>
    </citation>
    <scope>NUCLEOTIDE SEQUENCE [LARGE SCALE GENOMIC DNA]</scope>
    <source>
        <strain evidence="2 3">CGMCC 1.7666</strain>
    </source>
</reference>
<evidence type="ECO:0000313" key="2">
    <source>
        <dbReference type="EMBL" id="SCZ06486.1"/>
    </source>
</evidence>
<dbReference type="SUPFAM" id="SSF51735">
    <property type="entry name" value="NAD(P)-binding Rossmann-fold domains"/>
    <property type="match status" value="1"/>
</dbReference>
<dbReference type="PRINTS" id="PR00080">
    <property type="entry name" value="SDRFAMILY"/>
</dbReference>
<dbReference type="Proteomes" id="UP000199569">
    <property type="component" value="Unassembled WGS sequence"/>
</dbReference>
<evidence type="ECO:0000256" key="1">
    <source>
        <dbReference type="ARBA" id="ARBA00006484"/>
    </source>
</evidence>
<accession>A0A1G5L0Z6</accession>
<gene>
    <name evidence="2" type="ORF">SAMN02927923_03809</name>
</gene>
<dbReference type="Gene3D" id="3.40.50.720">
    <property type="entry name" value="NAD(P)-binding Rossmann-like Domain"/>
    <property type="match status" value="1"/>
</dbReference>
<dbReference type="InterPro" id="IPR002347">
    <property type="entry name" value="SDR_fam"/>
</dbReference>
<comment type="similarity">
    <text evidence="1">Belongs to the short-chain dehydrogenases/reductases (SDR) family.</text>
</comment>
<proteinExistence type="inferred from homology"/>
<evidence type="ECO:0000313" key="3">
    <source>
        <dbReference type="Proteomes" id="UP000199569"/>
    </source>
</evidence>
<dbReference type="GO" id="GO:0016616">
    <property type="term" value="F:oxidoreductase activity, acting on the CH-OH group of donors, NAD or NADP as acceptor"/>
    <property type="evidence" value="ECO:0007669"/>
    <property type="project" value="TreeGrafter"/>
</dbReference>
<keyword evidence="3" id="KW-1185">Reference proteome</keyword>
<dbReference type="PROSITE" id="PS00061">
    <property type="entry name" value="ADH_SHORT"/>
    <property type="match status" value="1"/>
</dbReference>
<dbReference type="AlphaFoldDB" id="A0A1G5L0Z6"/>
<name>A0A1G5L0Z6_9HYPH</name>
<dbReference type="InterPro" id="IPR036291">
    <property type="entry name" value="NAD(P)-bd_dom_sf"/>
</dbReference>
<dbReference type="NCBIfam" id="NF005559">
    <property type="entry name" value="PRK07231.1"/>
    <property type="match status" value="1"/>
</dbReference>
<protein>
    <submittedName>
        <fullName evidence="2">NAD(P)-dependent dehydrogenase, short-chain alcohol dehydrogenase family</fullName>
    </submittedName>
</protein>
<organism evidence="2 3">
    <name type="scientific">Microvirga guangxiensis</name>
    <dbReference type="NCBI Taxonomy" id="549386"/>
    <lineage>
        <taxon>Bacteria</taxon>
        <taxon>Pseudomonadati</taxon>
        <taxon>Pseudomonadota</taxon>
        <taxon>Alphaproteobacteria</taxon>
        <taxon>Hyphomicrobiales</taxon>
        <taxon>Methylobacteriaceae</taxon>
        <taxon>Microvirga</taxon>
    </lineage>
</organism>